<dbReference type="EMBL" id="JAAIJQ010000025">
    <property type="protein sequence ID" value="NEV62269.1"/>
    <property type="molecule type" value="Genomic_DNA"/>
</dbReference>
<dbReference type="AlphaFoldDB" id="A0A6M0JYM2"/>
<name>A0A6M0JYM2_9GAMM</name>
<organism evidence="1 2">
    <name type="scientific">Thiorhodococcus minor</name>
    <dbReference type="NCBI Taxonomy" id="57489"/>
    <lineage>
        <taxon>Bacteria</taxon>
        <taxon>Pseudomonadati</taxon>
        <taxon>Pseudomonadota</taxon>
        <taxon>Gammaproteobacteria</taxon>
        <taxon>Chromatiales</taxon>
        <taxon>Chromatiaceae</taxon>
        <taxon>Thiorhodococcus</taxon>
    </lineage>
</organism>
<keyword evidence="2" id="KW-1185">Reference proteome</keyword>
<sequence length="98" mass="10430">MTTTTATYCPIPALGDDVHLYRVAPGIRADYALTDAWARLSAARDTLRVAAGGLPPTDDAALIWSAYYLVEQVVAVLEALDGSLSPAPRRQAEQEDAA</sequence>
<accession>A0A6M0JYM2</accession>
<gene>
    <name evidence="1" type="ORF">G3446_10270</name>
</gene>
<reference evidence="1 2" key="1">
    <citation type="submission" date="2020-02" db="EMBL/GenBank/DDBJ databases">
        <title>Genome sequences of Thiorhodococcus mannitoliphagus and Thiorhodococcus minor, purple sulfur photosynthetic bacteria in the gammaproteobacterial family, Chromatiaceae.</title>
        <authorList>
            <person name="Aviles F.A."/>
            <person name="Meyer T.E."/>
            <person name="Kyndt J.A."/>
        </authorList>
    </citation>
    <scope>NUCLEOTIDE SEQUENCE [LARGE SCALE GENOMIC DNA]</scope>
    <source>
        <strain evidence="1 2">DSM 11518</strain>
    </source>
</reference>
<dbReference type="Proteomes" id="UP000483379">
    <property type="component" value="Unassembled WGS sequence"/>
</dbReference>
<dbReference type="RefSeq" id="WP_164452742.1">
    <property type="nucleotide sequence ID" value="NZ_JAAIJQ010000025.1"/>
</dbReference>
<proteinExistence type="predicted"/>
<evidence type="ECO:0008006" key="3">
    <source>
        <dbReference type="Google" id="ProtNLM"/>
    </source>
</evidence>
<evidence type="ECO:0000313" key="2">
    <source>
        <dbReference type="Proteomes" id="UP000483379"/>
    </source>
</evidence>
<protein>
    <recommendedName>
        <fullName evidence="3">DUF3077 domain-containing protein</fullName>
    </recommendedName>
</protein>
<evidence type="ECO:0000313" key="1">
    <source>
        <dbReference type="EMBL" id="NEV62269.1"/>
    </source>
</evidence>
<comment type="caution">
    <text evidence="1">The sequence shown here is derived from an EMBL/GenBank/DDBJ whole genome shotgun (WGS) entry which is preliminary data.</text>
</comment>